<evidence type="ECO:0000313" key="2">
    <source>
        <dbReference type="Proteomes" id="UP001236657"/>
    </source>
</evidence>
<name>A0ABY9MTY1_9GAMM</name>
<organism evidence="1 2">
    <name type="scientific">Thiothrix lacustris</name>
    <dbReference type="NCBI Taxonomy" id="525917"/>
    <lineage>
        <taxon>Bacteria</taxon>
        <taxon>Pseudomonadati</taxon>
        <taxon>Pseudomonadota</taxon>
        <taxon>Gammaproteobacteria</taxon>
        <taxon>Thiotrichales</taxon>
        <taxon>Thiotrichaceae</taxon>
        <taxon>Thiothrix</taxon>
    </lineage>
</organism>
<proteinExistence type="predicted"/>
<dbReference type="RefSeq" id="WP_028490054.1">
    <property type="nucleotide sequence ID" value="NZ_CP133218.1"/>
</dbReference>
<dbReference type="Proteomes" id="UP001236657">
    <property type="component" value="Chromosome"/>
</dbReference>
<gene>
    <name evidence="1" type="ORF">RCF98_07050</name>
</gene>
<protein>
    <submittedName>
        <fullName evidence="1">DUF4258 domain-containing protein</fullName>
    </submittedName>
</protein>
<sequence length="111" mass="12902">MKVNYKYSEDADFANRVSRKNCRINYTKHMHDRMRQRNIDSKVVDIVLSIGELNKRGDKMQLSKKEICVEIKKEREKINILENLLKRGGATVVTDGNTLITVYTNTKRALS</sequence>
<reference evidence="1 2" key="1">
    <citation type="submission" date="2023-08" db="EMBL/GenBank/DDBJ databases">
        <title>New molecular markers tilS and rpoB for phylogenetic and monitoring studies of the genus Thiothrix biodiversity.</title>
        <authorList>
            <person name="Ravin N.V."/>
            <person name="Smolyakov D."/>
            <person name="Markov N.D."/>
            <person name="Beletsky A.V."/>
            <person name="Mardanov A.V."/>
            <person name="Rudenko T.S."/>
            <person name="Grabovich M.Y."/>
        </authorList>
    </citation>
    <scope>NUCLEOTIDE SEQUENCE [LARGE SCALE GENOMIC DNA]</scope>
    <source>
        <strain evidence="1 2">MK1</strain>
    </source>
</reference>
<accession>A0ABY9MTY1</accession>
<evidence type="ECO:0000313" key="1">
    <source>
        <dbReference type="EMBL" id="WML92093.1"/>
    </source>
</evidence>
<dbReference type="EMBL" id="CP133218">
    <property type="protein sequence ID" value="WML92093.1"/>
    <property type="molecule type" value="Genomic_DNA"/>
</dbReference>
<keyword evidence="2" id="KW-1185">Reference proteome</keyword>